<proteinExistence type="predicted"/>
<gene>
    <name evidence="1" type="ORF">GCM10025869_22710</name>
</gene>
<organism evidence="1 2">
    <name type="scientific">Homoserinibacter gongjuensis</name>
    <dbReference type="NCBI Taxonomy" id="1162968"/>
    <lineage>
        <taxon>Bacteria</taxon>
        <taxon>Bacillati</taxon>
        <taxon>Actinomycetota</taxon>
        <taxon>Actinomycetes</taxon>
        <taxon>Micrococcales</taxon>
        <taxon>Microbacteriaceae</taxon>
        <taxon>Homoserinibacter</taxon>
    </lineage>
</organism>
<sequence>MSDLRFELDALRDASGRIERVSGRLDGAGDDSRHLPDAAGHDALRGALSDFRDKWSVHREDLLDELQFLRDSLTAIADTFDELDSDLADRARHFLEIANETPGA</sequence>
<dbReference type="RefSeq" id="WP_284300227.1">
    <property type="nucleotide sequence ID" value="NZ_BSVA01000001.1"/>
</dbReference>
<accession>A0ABQ6JYG5</accession>
<protein>
    <recommendedName>
        <fullName evidence="3">Excreted virulence factor EspC (Type VII ESX diderm)</fullName>
    </recommendedName>
</protein>
<comment type="caution">
    <text evidence="1">The sequence shown here is derived from an EMBL/GenBank/DDBJ whole genome shotgun (WGS) entry which is preliminary data.</text>
</comment>
<evidence type="ECO:0000313" key="1">
    <source>
        <dbReference type="EMBL" id="GMA91742.1"/>
    </source>
</evidence>
<dbReference type="Proteomes" id="UP001157069">
    <property type="component" value="Unassembled WGS sequence"/>
</dbReference>
<keyword evidence="2" id="KW-1185">Reference proteome</keyword>
<reference evidence="2" key="1">
    <citation type="journal article" date="2019" name="Int. J. Syst. Evol. Microbiol.">
        <title>The Global Catalogue of Microorganisms (GCM) 10K type strain sequencing project: providing services to taxonomists for standard genome sequencing and annotation.</title>
        <authorList>
            <consortium name="The Broad Institute Genomics Platform"/>
            <consortium name="The Broad Institute Genome Sequencing Center for Infectious Disease"/>
            <person name="Wu L."/>
            <person name="Ma J."/>
        </authorList>
    </citation>
    <scope>NUCLEOTIDE SEQUENCE [LARGE SCALE GENOMIC DNA]</scope>
    <source>
        <strain evidence="2">NBRC 108755</strain>
    </source>
</reference>
<name>A0ABQ6JYG5_9MICO</name>
<dbReference type="EMBL" id="BSVA01000001">
    <property type="protein sequence ID" value="GMA91742.1"/>
    <property type="molecule type" value="Genomic_DNA"/>
</dbReference>
<evidence type="ECO:0000313" key="2">
    <source>
        <dbReference type="Proteomes" id="UP001157069"/>
    </source>
</evidence>
<evidence type="ECO:0008006" key="3">
    <source>
        <dbReference type="Google" id="ProtNLM"/>
    </source>
</evidence>